<dbReference type="RefSeq" id="WP_091498846.1">
    <property type="nucleotide sequence ID" value="NZ_FODJ01000009.1"/>
</dbReference>
<dbReference type="Proteomes" id="UP000199300">
    <property type="component" value="Unassembled WGS sequence"/>
</dbReference>
<evidence type="ECO:0008006" key="4">
    <source>
        <dbReference type="Google" id="ProtNLM"/>
    </source>
</evidence>
<name>A0A1H8QZS3_9BACI</name>
<gene>
    <name evidence="2" type="ORF">SAMN04488134_10998</name>
</gene>
<dbReference type="AlphaFoldDB" id="A0A1H8QZS3"/>
<evidence type="ECO:0000256" key="1">
    <source>
        <dbReference type="SAM" id="Phobius"/>
    </source>
</evidence>
<dbReference type="OrthoDB" id="1100174at2"/>
<keyword evidence="3" id="KW-1185">Reference proteome</keyword>
<evidence type="ECO:0000313" key="3">
    <source>
        <dbReference type="Proteomes" id="UP000199300"/>
    </source>
</evidence>
<feature type="transmembrane region" description="Helical" evidence="1">
    <location>
        <begin position="47"/>
        <end position="70"/>
    </location>
</feature>
<keyword evidence="1" id="KW-1133">Transmembrane helix</keyword>
<evidence type="ECO:0000313" key="2">
    <source>
        <dbReference type="EMBL" id="SEO59507.1"/>
    </source>
</evidence>
<protein>
    <recommendedName>
        <fullName evidence="4">DUF2975 domain-containing protein</fullName>
    </recommendedName>
</protein>
<feature type="transmembrane region" description="Helical" evidence="1">
    <location>
        <begin position="96"/>
        <end position="116"/>
    </location>
</feature>
<reference evidence="2 3" key="1">
    <citation type="submission" date="2016-10" db="EMBL/GenBank/DDBJ databases">
        <authorList>
            <person name="de Groot N.N."/>
        </authorList>
    </citation>
    <scope>NUCLEOTIDE SEQUENCE [LARGE SCALE GENOMIC DNA]</scope>
    <source>
        <strain evidence="2 3">CGMCC 1.10434</strain>
    </source>
</reference>
<dbReference type="STRING" id="872970.SAMN04488134_10998"/>
<organism evidence="2 3">
    <name type="scientific">Amphibacillus marinus</name>
    <dbReference type="NCBI Taxonomy" id="872970"/>
    <lineage>
        <taxon>Bacteria</taxon>
        <taxon>Bacillati</taxon>
        <taxon>Bacillota</taxon>
        <taxon>Bacilli</taxon>
        <taxon>Bacillales</taxon>
        <taxon>Bacillaceae</taxon>
        <taxon>Amphibacillus</taxon>
    </lineage>
</organism>
<dbReference type="InterPro" id="IPR021354">
    <property type="entry name" value="DUF2975"/>
</dbReference>
<feature type="transmembrane region" description="Helical" evidence="1">
    <location>
        <begin position="7"/>
        <end position="27"/>
    </location>
</feature>
<dbReference type="Pfam" id="PF11188">
    <property type="entry name" value="DUF2975"/>
    <property type="match status" value="1"/>
</dbReference>
<sequence length="160" mass="18079">MKFTPTLFLKLTTFVLGGLVLIFLLLWLPVQLNQLTASYLEDIARYYPIPVLVGIYLSAIPFFIALFNAYRLVHYIEQQQAFSEAAVKALTRIKHCALFIICLYVIGVIWLGLLGVLFKTVAVFAITIVFVTLVLIFFASVLQELLRHALAIKAENELTI</sequence>
<keyword evidence="1" id="KW-0472">Membrane</keyword>
<keyword evidence="1" id="KW-0812">Transmembrane</keyword>
<feature type="transmembrane region" description="Helical" evidence="1">
    <location>
        <begin position="122"/>
        <end position="142"/>
    </location>
</feature>
<accession>A0A1H8QZS3</accession>
<dbReference type="EMBL" id="FODJ01000009">
    <property type="protein sequence ID" value="SEO59507.1"/>
    <property type="molecule type" value="Genomic_DNA"/>
</dbReference>
<proteinExistence type="predicted"/>